<name>B1ZRL0_OPITP</name>
<protein>
    <recommendedName>
        <fullName evidence="2">DUF305 domain-containing protein</fullName>
    </recommendedName>
</protein>
<keyword evidence="4" id="KW-1185">Reference proteome</keyword>
<dbReference type="PANTHER" id="PTHR36933">
    <property type="entry name" value="SLL0788 PROTEIN"/>
    <property type="match status" value="1"/>
</dbReference>
<dbReference type="Gene3D" id="1.20.1260.10">
    <property type="match status" value="1"/>
</dbReference>
<dbReference type="InterPro" id="IPR012347">
    <property type="entry name" value="Ferritin-like"/>
</dbReference>
<gene>
    <name evidence="3" type="ordered locus">Oter_4389</name>
</gene>
<dbReference type="eggNOG" id="COG3544">
    <property type="taxonomic scope" value="Bacteria"/>
</dbReference>
<feature type="signal peptide" evidence="1">
    <location>
        <begin position="1"/>
        <end position="21"/>
    </location>
</feature>
<dbReference type="RefSeq" id="WP_012377174.1">
    <property type="nucleotide sequence ID" value="NC_010571.1"/>
</dbReference>
<dbReference type="KEGG" id="ote:Oter_4389"/>
<evidence type="ECO:0000259" key="2">
    <source>
        <dbReference type="Pfam" id="PF03713"/>
    </source>
</evidence>
<evidence type="ECO:0000313" key="3">
    <source>
        <dbReference type="EMBL" id="ACB77660.1"/>
    </source>
</evidence>
<evidence type="ECO:0000313" key="4">
    <source>
        <dbReference type="Proteomes" id="UP000007013"/>
    </source>
</evidence>
<dbReference type="InterPro" id="IPR005183">
    <property type="entry name" value="DUF305_CopM-like"/>
</dbReference>
<dbReference type="STRING" id="452637.Oter_4389"/>
<feature type="domain" description="DUF305" evidence="2">
    <location>
        <begin position="38"/>
        <end position="170"/>
    </location>
</feature>
<feature type="chain" id="PRO_5002774394" description="DUF305 domain-containing protein" evidence="1">
    <location>
        <begin position="22"/>
        <end position="185"/>
    </location>
</feature>
<organism evidence="3 4">
    <name type="scientific">Opitutus terrae (strain DSM 11246 / JCM 15787 / PB90-1)</name>
    <dbReference type="NCBI Taxonomy" id="452637"/>
    <lineage>
        <taxon>Bacteria</taxon>
        <taxon>Pseudomonadati</taxon>
        <taxon>Verrucomicrobiota</taxon>
        <taxon>Opitutia</taxon>
        <taxon>Opitutales</taxon>
        <taxon>Opitutaceae</taxon>
        <taxon>Opitutus</taxon>
    </lineage>
</organism>
<evidence type="ECO:0000256" key="1">
    <source>
        <dbReference type="SAM" id="SignalP"/>
    </source>
</evidence>
<dbReference type="Pfam" id="PF03713">
    <property type="entry name" value="DUF305"/>
    <property type="match status" value="1"/>
</dbReference>
<sequence>MLKQILLPALVALTLTATSFAAAPAPERDQRRFEIRSLQMMIDHHFAAVKMSELCDGRTVHAELQQICDDIETSQMEEIVMMQSWLQSWYGITHQPKLDRKSQRQVQYLSTLTGERFEKAYMALMIEHHSMAVRMALEILNEAYHPEMLNMAAMTLAKQGDEIAQMRLWLQQWYGINDLDHHDRR</sequence>
<dbReference type="Proteomes" id="UP000007013">
    <property type="component" value="Chromosome"/>
</dbReference>
<proteinExistence type="predicted"/>
<dbReference type="OrthoDB" id="8603558at2"/>
<dbReference type="EMBL" id="CP001032">
    <property type="protein sequence ID" value="ACB77660.1"/>
    <property type="molecule type" value="Genomic_DNA"/>
</dbReference>
<reference evidence="3 4" key="1">
    <citation type="journal article" date="2011" name="J. Bacteriol.">
        <title>Genome sequence of the verrucomicrobium Opitutus terrae PB90-1, an abundant inhabitant of rice paddy soil ecosystems.</title>
        <authorList>
            <person name="van Passel M.W."/>
            <person name="Kant R."/>
            <person name="Palva A."/>
            <person name="Copeland A."/>
            <person name="Lucas S."/>
            <person name="Lapidus A."/>
            <person name="Glavina del Rio T."/>
            <person name="Pitluck S."/>
            <person name="Goltsman E."/>
            <person name="Clum A."/>
            <person name="Sun H."/>
            <person name="Schmutz J."/>
            <person name="Larimer F.W."/>
            <person name="Land M.L."/>
            <person name="Hauser L."/>
            <person name="Kyrpides N."/>
            <person name="Mikhailova N."/>
            <person name="Richardson P.P."/>
            <person name="Janssen P.H."/>
            <person name="de Vos W.M."/>
            <person name="Smidt H."/>
        </authorList>
    </citation>
    <scope>NUCLEOTIDE SEQUENCE [LARGE SCALE GENOMIC DNA]</scope>
    <source>
        <strain evidence="4">DSM 11246 / JCM 15787 / PB90-1</strain>
    </source>
</reference>
<dbReference type="AlphaFoldDB" id="B1ZRL0"/>
<dbReference type="PANTHER" id="PTHR36933:SF1">
    <property type="entry name" value="SLL0788 PROTEIN"/>
    <property type="match status" value="1"/>
</dbReference>
<keyword evidence="1" id="KW-0732">Signal</keyword>
<dbReference type="HOGENOM" id="CLU_074343_1_2_0"/>
<accession>B1ZRL0</accession>